<accession>A0A6G9Y0Z3</accession>
<sequence>MSSDHTAHQARAVGGDMWAVSYLPGWTVPGNQAVAAIKAAEVITYLQALADELGLTALEAAGLALQEPPWLIPPRVLRCAERSRSQDR</sequence>
<proteinExistence type="predicted"/>
<name>A0A6G9Y0Z3_NOCBR</name>
<reference evidence="1 2" key="1">
    <citation type="journal article" date="2019" name="ACS Chem. Biol.">
        <title>Identification and Mobilization of a Cryptic Antibiotic Biosynthesis Gene Locus from a Human-Pathogenic Nocardia Isolate.</title>
        <authorList>
            <person name="Herisse M."/>
            <person name="Ishida K."/>
            <person name="Porter J.L."/>
            <person name="Howden B."/>
            <person name="Hertweck C."/>
            <person name="Stinear T.P."/>
            <person name="Pidot S.J."/>
        </authorList>
    </citation>
    <scope>NUCLEOTIDE SEQUENCE [LARGE SCALE GENOMIC DNA]</scope>
    <source>
        <strain evidence="1 2">AUSMDU00024985</strain>
    </source>
</reference>
<protein>
    <submittedName>
        <fullName evidence="1">Uncharacterized protein</fullName>
    </submittedName>
</protein>
<evidence type="ECO:0000313" key="2">
    <source>
        <dbReference type="Proteomes" id="UP000501705"/>
    </source>
</evidence>
<dbReference type="EMBL" id="CP046171">
    <property type="protein sequence ID" value="QIS06733.1"/>
    <property type="molecule type" value="Genomic_DNA"/>
</dbReference>
<dbReference type="Proteomes" id="UP000501705">
    <property type="component" value="Chromosome"/>
</dbReference>
<evidence type="ECO:0000313" key="1">
    <source>
        <dbReference type="EMBL" id="QIS06733.1"/>
    </source>
</evidence>
<dbReference type="RefSeq" id="WP_167465748.1">
    <property type="nucleotide sequence ID" value="NZ_CP046171.1"/>
</dbReference>
<organism evidence="1 2">
    <name type="scientific">Nocardia brasiliensis</name>
    <dbReference type="NCBI Taxonomy" id="37326"/>
    <lineage>
        <taxon>Bacteria</taxon>
        <taxon>Bacillati</taxon>
        <taxon>Actinomycetota</taxon>
        <taxon>Actinomycetes</taxon>
        <taxon>Mycobacteriales</taxon>
        <taxon>Nocardiaceae</taxon>
        <taxon>Nocardia</taxon>
    </lineage>
</organism>
<gene>
    <name evidence="1" type="ORF">F5X71_34470</name>
</gene>
<dbReference type="AlphaFoldDB" id="A0A6G9Y0Z3"/>